<organism evidence="2 3">
    <name type="scientific">Palleronia sediminis</name>
    <dbReference type="NCBI Taxonomy" id="2547833"/>
    <lineage>
        <taxon>Bacteria</taxon>
        <taxon>Pseudomonadati</taxon>
        <taxon>Pseudomonadota</taxon>
        <taxon>Alphaproteobacteria</taxon>
        <taxon>Rhodobacterales</taxon>
        <taxon>Roseobacteraceae</taxon>
        <taxon>Palleronia</taxon>
    </lineage>
</organism>
<reference evidence="2 3" key="1">
    <citation type="submission" date="2019-03" db="EMBL/GenBank/DDBJ databases">
        <title>Primorskyibacter sp. SS33 isolated from sediments.</title>
        <authorList>
            <person name="Xunke S."/>
        </authorList>
    </citation>
    <scope>NUCLEOTIDE SEQUENCE [LARGE SCALE GENOMIC DNA]</scope>
    <source>
        <strain evidence="2 3">SS33</strain>
    </source>
</reference>
<feature type="transmembrane region" description="Helical" evidence="1">
    <location>
        <begin position="160"/>
        <end position="176"/>
    </location>
</feature>
<feature type="transmembrane region" description="Helical" evidence="1">
    <location>
        <begin position="209"/>
        <end position="229"/>
    </location>
</feature>
<name>A0A4R6A629_9RHOB</name>
<dbReference type="RefSeq" id="WP_133397603.1">
    <property type="nucleotide sequence ID" value="NZ_SNAA01000016.1"/>
</dbReference>
<dbReference type="OrthoDB" id="7361398at2"/>
<evidence type="ECO:0000256" key="1">
    <source>
        <dbReference type="SAM" id="Phobius"/>
    </source>
</evidence>
<keyword evidence="1" id="KW-1133">Transmembrane helix</keyword>
<accession>A0A4R6A629</accession>
<dbReference type="PANTHER" id="PTHR31970:SF9">
    <property type="entry name" value="MOLYBDATE TRANSPORTER 2"/>
    <property type="match status" value="1"/>
</dbReference>
<dbReference type="AlphaFoldDB" id="A0A4R6A629"/>
<evidence type="ECO:0000313" key="3">
    <source>
        <dbReference type="Proteomes" id="UP000295701"/>
    </source>
</evidence>
<keyword evidence="3" id="KW-1185">Reference proteome</keyword>
<proteinExistence type="predicted"/>
<feature type="transmembrane region" description="Helical" evidence="1">
    <location>
        <begin position="120"/>
        <end position="153"/>
    </location>
</feature>
<keyword evidence="1" id="KW-0472">Membrane</keyword>
<feature type="transmembrane region" description="Helical" evidence="1">
    <location>
        <begin position="71"/>
        <end position="100"/>
    </location>
</feature>
<gene>
    <name evidence="2" type="ORF">E2L08_13425</name>
</gene>
<dbReference type="Pfam" id="PF16983">
    <property type="entry name" value="MFS_MOT1"/>
    <property type="match status" value="2"/>
</dbReference>
<dbReference type="InterPro" id="IPR031563">
    <property type="entry name" value="MOT1/MOT2"/>
</dbReference>
<feature type="transmembrane region" description="Helical" evidence="1">
    <location>
        <begin position="250"/>
        <end position="270"/>
    </location>
</feature>
<comment type="caution">
    <text evidence="2">The sequence shown here is derived from an EMBL/GenBank/DDBJ whole genome shotgun (WGS) entry which is preliminary data.</text>
</comment>
<dbReference type="GO" id="GO:0015098">
    <property type="term" value="F:molybdate ion transmembrane transporter activity"/>
    <property type="evidence" value="ECO:0007669"/>
    <property type="project" value="InterPro"/>
</dbReference>
<protein>
    <submittedName>
        <fullName evidence="2">Benzoate transporter</fullName>
    </submittedName>
</protein>
<feature type="transmembrane region" description="Helical" evidence="1">
    <location>
        <begin position="276"/>
        <end position="297"/>
    </location>
</feature>
<feature type="transmembrane region" description="Helical" evidence="1">
    <location>
        <begin position="33"/>
        <end position="59"/>
    </location>
</feature>
<feature type="transmembrane region" description="Helical" evidence="1">
    <location>
        <begin position="340"/>
        <end position="366"/>
    </location>
</feature>
<dbReference type="PANTHER" id="PTHR31970">
    <property type="match status" value="1"/>
</dbReference>
<sequence length="380" mass="38359">MTDRTDPAFRFDLRDFNGALGDIGTLLPLTLGAIALVGLSAQTVLMGFGLVYIASGLIYRLPVPVQPMKAIAAVALVGGVTPGAMAMAGVAIGLILVVLGSSGVIDRIARLVPQSVMSGLQLGLGVALGWLALTLMAGQPLIAAVSLAVAAAALRRGTHAALAALLCGAALGWIAGHPGLAPEAAPHAGTWPPALPVADDLRVALFDLALPQLALTVTNAVFLTVLVAGDSFGARAATVTPRRLCLTSGAANLLLAPLGALPMCHGAGGLAAHHRFGARTGGAPIMLGAVLMALAFLPHEIRGPALQAIPAATLGALLLIAAIELGASRRLIDARPSCRPVIAVTAAMTLIANPLIGLVAGTMAEIARKLILSQRRAKQE</sequence>
<keyword evidence="1" id="KW-0812">Transmembrane</keyword>
<feature type="transmembrane region" description="Helical" evidence="1">
    <location>
        <begin position="309"/>
        <end position="328"/>
    </location>
</feature>
<dbReference type="EMBL" id="SNAA01000016">
    <property type="protein sequence ID" value="TDL76586.1"/>
    <property type="molecule type" value="Genomic_DNA"/>
</dbReference>
<evidence type="ECO:0000313" key="2">
    <source>
        <dbReference type="EMBL" id="TDL76586.1"/>
    </source>
</evidence>
<dbReference type="Proteomes" id="UP000295701">
    <property type="component" value="Unassembled WGS sequence"/>
</dbReference>